<proteinExistence type="predicted"/>
<feature type="region of interest" description="Disordered" evidence="1">
    <location>
        <begin position="1"/>
        <end position="23"/>
    </location>
</feature>
<dbReference type="Proteomes" id="UP000515297">
    <property type="component" value="Plasmid plas1"/>
</dbReference>
<evidence type="ECO:0000256" key="1">
    <source>
        <dbReference type="SAM" id="MobiDB-lite"/>
    </source>
</evidence>
<sequence length="99" mass="11078">MKSDDDYLTDARKRPGRCQRRSAVADETIRANRSLVIRGAEMGDALTDVAHAILAKSKVDRAVSTIARRITALYGPWRQQKAGQKTEIKDDNYGEGESW</sequence>
<evidence type="ECO:0000313" key="2">
    <source>
        <dbReference type="EMBL" id="QNE07259.1"/>
    </source>
</evidence>
<feature type="compositionally biased region" description="Basic and acidic residues" evidence="1">
    <location>
        <begin position="1"/>
        <end position="13"/>
    </location>
</feature>
<name>A0A7G6VZU4_9SPHN</name>
<dbReference type="EMBL" id="CP060053">
    <property type="protein sequence ID" value="QNE07259.1"/>
    <property type="molecule type" value="Genomic_DNA"/>
</dbReference>
<organism evidence="2 3">
    <name type="scientific">Croceicoccus marinus</name>
    <dbReference type="NCBI Taxonomy" id="450378"/>
    <lineage>
        <taxon>Bacteria</taxon>
        <taxon>Pseudomonadati</taxon>
        <taxon>Pseudomonadota</taxon>
        <taxon>Alphaproteobacteria</taxon>
        <taxon>Sphingomonadales</taxon>
        <taxon>Erythrobacteraceae</taxon>
        <taxon>Croceicoccus</taxon>
    </lineage>
</organism>
<gene>
    <name evidence="2" type="ORF">H4O24_15190</name>
</gene>
<feature type="region of interest" description="Disordered" evidence="1">
    <location>
        <begin position="78"/>
        <end position="99"/>
    </location>
</feature>
<accession>A0A7G6VZU4</accession>
<evidence type="ECO:0000313" key="3">
    <source>
        <dbReference type="Proteomes" id="UP000515297"/>
    </source>
</evidence>
<protein>
    <submittedName>
        <fullName evidence="2">Uncharacterized protein</fullName>
    </submittedName>
</protein>
<dbReference type="AlphaFoldDB" id="A0A7G6VZU4"/>
<reference evidence="2 3" key="1">
    <citation type="submission" date="2020-08" db="EMBL/GenBank/DDBJ databases">
        <authorList>
            <person name="Liu G."/>
            <person name="Sun C."/>
        </authorList>
    </citation>
    <scope>NUCLEOTIDE SEQUENCE [LARGE SCALE GENOMIC DNA]</scope>
    <source>
        <strain evidence="2 3">OT19</strain>
        <plasmid evidence="2 3">plas1</plasmid>
    </source>
</reference>
<keyword evidence="2" id="KW-0614">Plasmid</keyword>
<dbReference type="RefSeq" id="WP_185885977.1">
    <property type="nucleotide sequence ID" value="NZ_CP060053.1"/>
</dbReference>
<geneLocation type="plasmid" evidence="2 3">
    <name>plas1</name>
</geneLocation>